<dbReference type="Gene3D" id="3.30.300.30">
    <property type="match status" value="1"/>
</dbReference>
<protein>
    <recommendedName>
        <fullName evidence="7 9">Phenylacetate-coenzyme A ligase</fullName>
        <ecNumber evidence="6 9">6.2.1.30</ecNumber>
    </recommendedName>
    <alternativeName>
        <fullName evidence="8 9">Phenylacetyl-CoA ligase</fullName>
    </alternativeName>
</protein>
<feature type="domain" description="AMP-dependent ligase C-terminal" evidence="11">
    <location>
        <begin position="335"/>
        <end position="432"/>
    </location>
</feature>
<dbReference type="InterPro" id="IPR051414">
    <property type="entry name" value="Adenylate-forming_Reductase"/>
</dbReference>
<dbReference type="Proteomes" id="UP000886602">
    <property type="component" value="Unassembled WGS sequence"/>
</dbReference>
<organism evidence="12 13">
    <name type="scientific">Candidatus Propionivibrio dominans</name>
    <dbReference type="NCBI Taxonomy" id="2954373"/>
    <lineage>
        <taxon>Bacteria</taxon>
        <taxon>Pseudomonadati</taxon>
        <taxon>Pseudomonadota</taxon>
        <taxon>Betaproteobacteria</taxon>
        <taxon>Rhodocyclales</taxon>
        <taxon>Rhodocyclaceae</taxon>
        <taxon>Propionivibrio</taxon>
    </lineage>
</organism>
<dbReference type="Gene3D" id="3.40.50.12780">
    <property type="entry name" value="N-terminal domain of ligase-like"/>
    <property type="match status" value="1"/>
</dbReference>
<dbReference type="InterPro" id="IPR045851">
    <property type="entry name" value="AMP-bd_C_sf"/>
</dbReference>
<dbReference type="FunFam" id="3.40.50.12780:FF:000016">
    <property type="entry name" value="Phenylacetate-coenzyme A ligase"/>
    <property type="match status" value="1"/>
</dbReference>
<dbReference type="InterPro" id="IPR028154">
    <property type="entry name" value="AMP-dep_Lig_C"/>
</dbReference>
<evidence type="ECO:0000256" key="6">
    <source>
        <dbReference type="ARBA" id="ARBA00066629"/>
    </source>
</evidence>
<comment type="catalytic activity">
    <reaction evidence="9">
        <text>2-phenylacetate + ATP + CoA = phenylacetyl-CoA + AMP + diphosphate</text>
        <dbReference type="Rhea" id="RHEA:20956"/>
        <dbReference type="ChEBI" id="CHEBI:18401"/>
        <dbReference type="ChEBI" id="CHEBI:30616"/>
        <dbReference type="ChEBI" id="CHEBI:33019"/>
        <dbReference type="ChEBI" id="CHEBI:57287"/>
        <dbReference type="ChEBI" id="CHEBI:57390"/>
        <dbReference type="ChEBI" id="CHEBI:456215"/>
        <dbReference type="EC" id="6.2.1.30"/>
    </reaction>
</comment>
<evidence type="ECO:0000256" key="4">
    <source>
        <dbReference type="ARBA" id="ARBA00060591"/>
    </source>
</evidence>
<dbReference type="GO" id="GO:0047475">
    <property type="term" value="F:phenylacetate-CoA ligase activity"/>
    <property type="evidence" value="ECO:0007669"/>
    <property type="project" value="UniProtKB-EC"/>
</dbReference>
<dbReference type="SUPFAM" id="SSF56801">
    <property type="entry name" value="Acetyl-CoA synthetase-like"/>
    <property type="match status" value="1"/>
</dbReference>
<dbReference type="EMBL" id="JADJNC010000010">
    <property type="protein sequence ID" value="MBK7422923.1"/>
    <property type="molecule type" value="Genomic_DNA"/>
</dbReference>
<comment type="caution">
    <text evidence="12">The sequence shown here is derived from an EMBL/GenBank/DDBJ whole genome shotgun (WGS) entry which is preliminary data.</text>
</comment>
<dbReference type="Pfam" id="PF00501">
    <property type="entry name" value="AMP-binding"/>
    <property type="match status" value="1"/>
</dbReference>
<accession>A0A9D7FBR3</accession>
<dbReference type="InterPro" id="IPR000873">
    <property type="entry name" value="AMP-dep_synth/lig_dom"/>
</dbReference>
<comment type="subunit">
    <text evidence="1">Monomer.</text>
</comment>
<evidence type="ECO:0000313" key="12">
    <source>
        <dbReference type="EMBL" id="MBK7422923.1"/>
    </source>
</evidence>
<keyword evidence="3 9" id="KW-0547">Nucleotide-binding</keyword>
<dbReference type="PANTHER" id="PTHR43439">
    <property type="entry name" value="PHENYLACETATE-COENZYME A LIGASE"/>
    <property type="match status" value="1"/>
</dbReference>
<evidence type="ECO:0000313" key="13">
    <source>
        <dbReference type="Proteomes" id="UP000886602"/>
    </source>
</evidence>
<evidence type="ECO:0000259" key="10">
    <source>
        <dbReference type="Pfam" id="PF00501"/>
    </source>
</evidence>
<evidence type="ECO:0000256" key="1">
    <source>
        <dbReference type="ARBA" id="ARBA00011245"/>
    </source>
</evidence>
<evidence type="ECO:0000256" key="3">
    <source>
        <dbReference type="ARBA" id="ARBA00022741"/>
    </source>
</evidence>
<dbReference type="Pfam" id="PF14535">
    <property type="entry name" value="AMP-binding_C_2"/>
    <property type="match status" value="1"/>
</dbReference>
<comment type="similarity">
    <text evidence="5 9">Belongs to the phenylacetyl-CoA ligase family.</text>
</comment>
<gene>
    <name evidence="12" type="ORF">IPJ48_07405</name>
</gene>
<dbReference type="InterPro" id="IPR042099">
    <property type="entry name" value="ANL_N_sf"/>
</dbReference>
<dbReference type="AlphaFoldDB" id="A0A9D7FBR3"/>
<dbReference type="GO" id="GO:0000166">
    <property type="term" value="F:nucleotide binding"/>
    <property type="evidence" value="ECO:0007669"/>
    <property type="project" value="UniProtKB-KW"/>
</dbReference>
<comment type="function">
    <text evidence="9">Catalyzes the activation of phenylacetic acid (PA) to phenylacetyl-CoA (PA-CoA).</text>
</comment>
<evidence type="ECO:0000256" key="7">
    <source>
        <dbReference type="ARBA" id="ARBA00068695"/>
    </source>
</evidence>
<evidence type="ECO:0000256" key="5">
    <source>
        <dbReference type="ARBA" id="ARBA00061566"/>
    </source>
</evidence>
<dbReference type="CDD" id="cd05913">
    <property type="entry name" value="PaaK"/>
    <property type="match status" value="1"/>
</dbReference>
<dbReference type="InterPro" id="IPR011880">
    <property type="entry name" value="PA_CoA_ligase"/>
</dbReference>
<name>A0A9D7FBR3_9RHOO</name>
<evidence type="ECO:0000259" key="11">
    <source>
        <dbReference type="Pfam" id="PF14535"/>
    </source>
</evidence>
<evidence type="ECO:0000256" key="2">
    <source>
        <dbReference type="ARBA" id="ARBA00022598"/>
    </source>
</evidence>
<evidence type="ECO:0000256" key="8">
    <source>
        <dbReference type="ARBA" id="ARBA00075111"/>
    </source>
</evidence>
<dbReference type="PANTHER" id="PTHR43439:SF1">
    <property type="entry name" value="PHENYLACETATE-COENZYME A LIGASE"/>
    <property type="match status" value="1"/>
</dbReference>
<dbReference type="PIRSF" id="PIRSF006444">
    <property type="entry name" value="PaaK"/>
    <property type="match status" value="1"/>
</dbReference>
<reference evidence="12" key="1">
    <citation type="submission" date="2020-10" db="EMBL/GenBank/DDBJ databases">
        <title>Connecting structure to function with the recovery of over 1000 high-quality activated sludge metagenome-assembled genomes encoding full-length rRNA genes using long-read sequencing.</title>
        <authorList>
            <person name="Singleton C.M."/>
            <person name="Petriglieri F."/>
            <person name="Kristensen J.M."/>
            <person name="Kirkegaard R.H."/>
            <person name="Michaelsen T.Y."/>
            <person name="Andersen M.H."/>
            <person name="Karst S.M."/>
            <person name="Dueholm M.S."/>
            <person name="Nielsen P.H."/>
            <person name="Albertsen M."/>
        </authorList>
    </citation>
    <scope>NUCLEOTIDE SEQUENCE</scope>
    <source>
        <strain evidence="12">EsbW_18-Q3-R4-48_MAXAC.044</strain>
    </source>
</reference>
<comment type="pathway">
    <text evidence="4 9">Aromatic compound metabolism; phenylacetate degradation.</text>
</comment>
<dbReference type="GO" id="GO:0010124">
    <property type="term" value="P:phenylacetate catabolic process"/>
    <property type="evidence" value="ECO:0007669"/>
    <property type="project" value="UniProtKB-UniRule"/>
</dbReference>
<evidence type="ECO:0000256" key="9">
    <source>
        <dbReference type="PIRNR" id="PIRNR006444"/>
    </source>
</evidence>
<feature type="domain" description="AMP-dependent synthetase/ligase" evidence="10">
    <location>
        <begin position="76"/>
        <end position="286"/>
    </location>
</feature>
<keyword evidence="2 9" id="KW-0436">Ligase</keyword>
<dbReference type="EC" id="6.2.1.30" evidence="6 9"/>
<proteinExistence type="inferred from homology"/>
<sequence>MPIWNKEAECASSEARQKLQLDRLQKTVERVYSRVPFYRERLDRAGVNPDSITSLKDIARLPFTSKDDLRQTYPYGLLACDPADLVEIHTSSGTTGTPVVGAYTALDIDMWSDVMARTLSMAGCEKGDTVQNGYGYGLFTGGLGVHYGARRIGANIIPISAGNTRRQLMIMRDFGTTLLTCTPSYSLFLAEAALEEGIDFRTLPLKAGCFGAEPWSENMRVEIESKLNISAHDIYGLTELIGPGVASECEHKNGQHFNEDYFYPEIVNPETGEVLPDGEKGELIITSLQREGTPLLRYRTRDITYLMREACPCGRTSVRIHRLLGRTDDMMIIRGVNCFPSQIENVLMRIEGTQPHYQIVIDRGATHLDEIEVQVEVEQAIFSDVTRAMEQLRKRIHNELKSELGISAHIKLVEPRSIARSEGKAQRIIDKRSL</sequence>